<dbReference type="InterPro" id="IPR002401">
    <property type="entry name" value="Cyt_P450_E_grp-I"/>
</dbReference>
<keyword evidence="11 14" id="KW-0503">Monooxygenase</keyword>
<dbReference type="InterPro" id="IPR036396">
    <property type="entry name" value="Cyt_P450_sf"/>
</dbReference>
<dbReference type="InterPro" id="IPR017972">
    <property type="entry name" value="Cyt_P450_CS"/>
</dbReference>
<evidence type="ECO:0000313" key="15">
    <source>
        <dbReference type="EMBL" id="CAH0395531.1"/>
    </source>
</evidence>
<accession>A0A9P0F7Q2</accession>
<keyword evidence="6 13" id="KW-0479">Metal-binding</keyword>
<dbReference type="PANTHER" id="PTHR24292">
    <property type="entry name" value="CYTOCHROME P450"/>
    <property type="match status" value="1"/>
</dbReference>
<dbReference type="AlphaFoldDB" id="A0A9P0F7Q2"/>
<keyword evidence="10 13" id="KW-0408">Iron</keyword>
<dbReference type="PANTHER" id="PTHR24292:SF54">
    <property type="entry name" value="CYP9F3-RELATED"/>
    <property type="match status" value="1"/>
</dbReference>
<proteinExistence type="inferred from homology"/>
<keyword evidence="16" id="KW-1185">Reference proteome</keyword>
<dbReference type="Proteomes" id="UP001152759">
    <property type="component" value="Chromosome 9"/>
</dbReference>
<keyword evidence="9 14" id="KW-0560">Oxidoreductase</keyword>
<keyword evidence="8" id="KW-0492">Microsome</keyword>
<evidence type="ECO:0000256" key="12">
    <source>
        <dbReference type="ARBA" id="ARBA00023136"/>
    </source>
</evidence>
<dbReference type="GO" id="GO:0016705">
    <property type="term" value="F:oxidoreductase activity, acting on paired donors, with incorporation or reduction of molecular oxygen"/>
    <property type="evidence" value="ECO:0007669"/>
    <property type="project" value="InterPro"/>
</dbReference>
<dbReference type="Gene3D" id="1.10.630.10">
    <property type="entry name" value="Cytochrome P450"/>
    <property type="match status" value="1"/>
</dbReference>
<evidence type="ECO:0008006" key="17">
    <source>
        <dbReference type="Google" id="ProtNLM"/>
    </source>
</evidence>
<dbReference type="FunFam" id="1.10.630.10:FF:000042">
    <property type="entry name" value="Cytochrome P450"/>
    <property type="match status" value="1"/>
</dbReference>
<dbReference type="InterPro" id="IPR001128">
    <property type="entry name" value="Cyt_P450"/>
</dbReference>
<dbReference type="CDD" id="cd11056">
    <property type="entry name" value="CYP6-like"/>
    <property type="match status" value="1"/>
</dbReference>
<dbReference type="PROSITE" id="PS00086">
    <property type="entry name" value="CYTOCHROME_P450"/>
    <property type="match status" value="1"/>
</dbReference>
<dbReference type="GO" id="GO:0020037">
    <property type="term" value="F:heme binding"/>
    <property type="evidence" value="ECO:0007669"/>
    <property type="project" value="InterPro"/>
</dbReference>
<evidence type="ECO:0000256" key="13">
    <source>
        <dbReference type="PIRSR" id="PIRSR602401-1"/>
    </source>
</evidence>
<evidence type="ECO:0000256" key="10">
    <source>
        <dbReference type="ARBA" id="ARBA00023004"/>
    </source>
</evidence>
<dbReference type="GO" id="GO:0004497">
    <property type="term" value="F:monooxygenase activity"/>
    <property type="evidence" value="ECO:0007669"/>
    <property type="project" value="UniProtKB-KW"/>
</dbReference>
<keyword evidence="12" id="KW-0472">Membrane</keyword>
<evidence type="ECO:0000256" key="2">
    <source>
        <dbReference type="ARBA" id="ARBA00004174"/>
    </source>
</evidence>
<evidence type="ECO:0000256" key="11">
    <source>
        <dbReference type="ARBA" id="ARBA00023033"/>
    </source>
</evidence>
<dbReference type="PRINTS" id="PR00463">
    <property type="entry name" value="EP450I"/>
</dbReference>
<evidence type="ECO:0000256" key="5">
    <source>
        <dbReference type="ARBA" id="ARBA00022617"/>
    </source>
</evidence>
<evidence type="ECO:0000256" key="8">
    <source>
        <dbReference type="ARBA" id="ARBA00022848"/>
    </source>
</evidence>
<dbReference type="InterPro" id="IPR050476">
    <property type="entry name" value="Insect_CytP450_Detox"/>
</dbReference>
<evidence type="ECO:0000256" key="3">
    <source>
        <dbReference type="ARBA" id="ARBA00004406"/>
    </source>
</evidence>
<evidence type="ECO:0000256" key="14">
    <source>
        <dbReference type="RuleBase" id="RU000461"/>
    </source>
</evidence>
<evidence type="ECO:0000256" key="7">
    <source>
        <dbReference type="ARBA" id="ARBA00022824"/>
    </source>
</evidence>
<dbReference type="EMBL" id="OU963870">
    <property type="protein sequence ID" value="CAH0395531.1"/>
    <property type="molecule type" value="Genomic_DNA"/>
</dbReference>
<sequence>MILKILLELISNAVYAPVLVSAYLLYNYWRNYTFWSKSGLPYIPFPRDSVIYPVHKAVTFKRFYDELAPHPVGGFYKMSTPYLMIRDPEIIRRILVKDFAHFVDRGIRIHEDLDPLNRNIFNLEGERWKVIRHKLSPLFAPGKIKSLWPRMKQCAGALEKYLDHTLETRNECDLKEVMSRFTLDVIATCSFGFKKCEALENDKNELSRVVNSVMRDSNYFAMRSFLRSTGLPLVRWLGLKRIPAFVDDFFLCFVDATLKSRAADPSPHDDILQYLIDLHREELEGSRTHPEAEPLVTDTFIAAMGFLLTVNASETTSGTLAYCLYELALSPDIAQKCREEVKSVLSRHGGDLSFDCIKDMPYLQCVIDETQRKYPVFGWLDRICTKDYEMPGTRYTVEKGTRVLIPVHALHHDPLHFPNPDKFDPDRFSADNKHNIPRGSYLPFGDGPRMCAGVRFAQTAMKTAVAFLVTNYDFEPTIDTDIPLTFKRSMLFSVPQKGIWLRLRRRSEV</sequence>
<evidence type="ECO:0000256" key="4">
    <source>
        <dbReference type="ARBA" id="ARBA00010617"/>
    </source>
</evidence>
<dbReference type="PRINTS" id="PR00385">
    <property type="entry name" value="P450"/>
</dbReference>
<dbReference type="GO" id="GO:0005789">
    <property type="term" value="C:endoplasmic reticulum membrane"/>
    <property type="evidence" value="ECO:0007669"/>
    <property type="project" value="UniProtKB-SubCell"/>
</dbReference>
<keyword evidence="7" id="KW-0256">Endoplasmic reticulum</keyword>
<evidence type="ECO:0000256" key="9">
    <source>
        <dbReference type="ARBA" id="ARBA00023002"/>
    </source>
</evidence>
<comment type="subcellular location">
    <subcellularLocation>
        <location evidence="3">Endoplasmic reticulum membrane</location>
        <topology evidence="3">Peripheral membrane protein</topology>
    </subcellularLocation>
    <subcellularLocation>
        <location evidence="2">Microsome membrane</location>
        <topology evidence="2">Peripheral membrane protein</topology>
    </subcellularLocation>
</comment>
<name>A0A9P0F7Q2_BEMTA</name>
<dbReference type="GO" id="GO:0005506">
    <property type="term" value="F:iron ion binding"/>
    <property type="evidence" value="ECO:0007669"/>
    <property type="project" value="InterPro"/>
</dbReference>
<dbReference type="Pfam" id="PF00067">
    <property type="entry name" value="p450"/>
    <property type="match status" value="1"/>
</dbReference>
<reference evidence="15" key="1">
    <citation type="submission" date="2021-12" db="EMBL/GenBank/DDBJ databases">
        <authorList>
            <person name="King R."/>
        </authorList>
    </citation>
    <scope>NUCLEOTIDE SEQUENCE</scope>
</reference>
<comment type="similarity">
    <text evidence="4 14">Belongs to the cytochrome P450 family.</text>
</comment>
<dbReference type="SUPFAM" id="SSF48264">
    <property type="entry name" value="Cytochrome P450"/>
    <property type="match status" value="1"/>
</dbReference>
<comment type="cofactor">
    <cofactor evidence="1 13">
        <name>heme</name>
        <dbReference type="ChEBI" id="CHEBI:30413"/>
    </cofactor>
</comment>
<keyword evidence="5 13" id="KW-0349">Heme</keyword>
<evidence type="ECO:0000313" key="16">
    <source>
        <dbReference type="Proteomes" id="UP001152759"/>
    </source>
</evidence>
<evidence type="ECO:0000256" key="6">
    <source>
        <dbReference type="ARBA" id="ARBA00022723"/>
    </source>
</evidence>
<evidence type="ECO:0000256" key="1">
    <source>
        <dbReference type="ARBA" id="ARBA00001971"/>
    </source>
</evidence>
<organism evidence="15 16">
    <name type="scientific">Bemisia tabaci</name>
    <name type="common">Sweetpotato whitefly</name>
    <name type="synonym">Aleurodes tabaci</name>
    <dbReference type="NCBI Taxonomy" id="7038"/>
    <lineage>
        <taxon>Eukaryota</taxon>
        <taxon>Metazoa</taxon>
        <taxon>Ecdysozoa</taxon>
        <taxon>Arthropoda</taxon>
        <taxon>Hexapoda</taxon>
        <taxon>Insecta</taxon>
        <taxon>Pterygota</taxon>
        <taxon>Neoptera</taxon>
        <taxon>Paraneoptera</taxon>
        <taxon>Hemiptera</taxon>
        <taxon>Sternorrhyncha</taxon>
        <taxon>Aleyrodoidea</taxon>
        <taxon>Aleyrodidae</taxon>
        <taxon>Aleyrodinae</taxon>
        <taxon>Bemisia</taxon>
    </lineage>
</organism>
<feature type="binding site" description="axial binding residue" evidence="13">
    <location>
        <position position="451"/>
    </location>
    <ligand>
        <name>heme</name>
        <dbReference type="ChEBI" id="CHEBI:30413"/>
    </ligand>
    <ligandPart>
        <name>Fe</name>
        <dbReference type="ChEBI" id="CHEBI:18248"/>
    </ligandPart>
</feature>
<gene>
    <name evidence="15" type="ORF">BEMITA_LOCUS13709</name>
</gene>
<protein>
    <recommendedName>
        <fullName evidence="17">Cytochrome P450</fullName>
    </recommendedName>
</protein>